<dbReference type="EMBL" id="CP137555">
    <property type="protein sequence ID" value="WOX05063.1"/>
    <property type="molecule type" value="Genomic_DNA"/>
</dbReference>
<sequence>MDESIKSAYRHLGLTGYAAIQSISSSLKVGSFNLGTAGHANTSLKLIASLSEWFGSLMSANVSDFREFSEEEFWARHQSICESYPGYNLEVYKDLFEDSANHGRGNS</sequence>
<dbReference type="AlphaFoldDB" id="A0AAU0MX17"/>
<organism evidence="1 2">
    <name type="scientific">Microbulbifer pacificus</name>
    <dbReference type="NCBI Taxonomy" id="407164"/>
    <lineage>
        <taxon>Bacteria</taxon>
        <taxon>Pseudomonadati</taxon>
        <taxon>Pseudomonadota</taxon>
        <taxon>Gammaproteobacteria</taxon>
        <taxon>Cellvibrionales</taxon>
        <taxon>Microbulbiferaceae</taxon>
        <taxon>Microbulbifer</taxon>
    </lineage>
</organism>
<proteinExistence type="predicted"/>
<reference evidence="1 2" key="1">
    <citation type="submission" date="2023-10" db="EMBL/GenBank/DDBJ databases">
        <title>Description of Microbulbifer bruguierae sp. nov., isolated from the sediments of mangrove plant Bruguiera sexangula and comparative genomic analyses of the genus Microbulbifer.</title>
        <authorList>
            <person name="Long M."/>
        </authorList>
    </citation>
    <scope>NUCLEOTIDE SEQUENCE [LARGE SCALE GENOMIC DNA]</scope>
    <source>
        <strain evidence="1 2">SPO729</strain>
    </source>
</reference>
<accession>A0AAU0MX17</accession>
<dbReference type="Proteomes" id="UP001302477">
    <property type="component" value="Chromosome"/>
</dbReference>
<dbReference type="KEGG" id="mpaf:R5R33_15140"/>
<evidence type="ECO:0000313" key="1">
    <source>
        <dbReference type="EMBL" id="WOX05063.1"/>
    </source>
</evidence>
<gene>
    <name evidence="1" type="ORF">R5R33_15140</name>
</gene>
<evidence type="ECO:0000313" key="2">
    <source>
        <dbReference type="Proteomes" id="UP001302477"/>
    </source>
</evidence>
<name>A0AAU0MX17_9GAMM</name>
<protein>
    <submittedName>
        <fullName evidence="1">Uncharacterized protein</fullName>
    </submittedName>
</protein>
<dbReference type="RefSeq" id="WP_318953537.1">
    <property type="nucleotide sequence ID" value="NZ_CP137555.1"/>
</dbReference>
<keyword evidence="2" id="KW-1185">Reference proteome</keyword>